<keyword evidence="3" id="KW-1185">Reference proteome</keyword>
<evidence type="ECO:0000256" key="1">
    <source>
        <dbReference type="SAM" id="MobiDB-lite"/>
    </source>
</evidence>
<name>A0ABQ4CHB4_9ACTN</name>
<dbReference type="Proteomes" id="UP000624325">
    <property type="component" value="Unassembled WGS sequence"/>
</dbReference>
<gene>
    <name evidence="2" type="ORF">Air01nite_78000</name>
</gene>
<protein>
    <submittedName>
        <fullName evidence="2">Uncharacterized protein</fullName>
    </submittedName>
</protein>
<accession>A0ABQ4CHB4</accession>
<sequence length="73" mass="7838">MSVPVPLMSDCTRANAGTPASRPIALITATAPSRARFFIVIPRKNARNIGTEPDTRPVQACTADIAGKPRHKR</sequence>
<evidence type="ECO:0000313" key="2">
    <source>
        <dbReference type="EMBL" id="GIF61705.1"/>
    </source>
</evidence>
<comment type="caution">
    <text evidence="2">The sequence shown here is derived from an EMBL/GenBank/DDBJ whole genome shotgun (WGS) entry which is preliminary data.</text>
</comment>
<dbReference type="EMBL" id="BONC01000124">
    <property type="protein sequence ID" value="GIF61705.1"/>
    <property type="molecule type" value="Genomic_DNA"/>
</dbReference>
<organism evidence="2 3">
    <name type="scientific">Asanoa iriomotensis</name>
    <dbReference type="NCBI Taxonomy" id="234613"/>
    <lineage>
        <taxon>Bacteria</taxon>
        <taxon>Bacillati</taxon>
        <taxon>Actinomycetota</taxon>
        <taxon>Actinomycetes</taxon>
        <taxon>Micromonosporales</taxon>
        <taxon>Micromonosporaceae</taxon>
        <taxon>Asanoa</taxon>
    </lineage>
</organism>
<evidence type="ECO:0000313" key="3">
    <source>
        <dbReference type="Proteomes" id="UP000624325"/>
    </source>
</evidence>
<feature type="region of interest" description="Disordered" evidence="1">
    <location>
        <begin position="48"/>
        <end position="73"/>
    </location>
</feature>
<reference evidence="2 3" key="1">
    <citation type="submission" date="2021-01" db="EMBL/GenBank/DDBJ databases">
        <title>Whole genome shotgun sequence of Asanoa iriomotensis NBRC 100142.</title>
        <authorList>
            <person name="Komaki H."/>
            <person name="Tamura T."/>
        </authorList>
    </citation>
    <scope>NUCLEOTIDE SEQUENCE [LARGE SCALE GENOMIC DNA]</scope>
    <source>
        <strain evidence="2 3">NBRC 100142</strain>
    </source>
</reference>
<proteinExistence type="predicted"/>